<dbReference type="SUPFAM" id="SSF52949">
    <property type="entry name" value="Macro domain-like"/>
    <property type="match status" value="1"/>
</dbReference>
<dbReference type="CDD" id="cd02908">
    <property type="entry name" value="Macro_OAADPr_deacetylase"/>
    <property type="match status" value="1"/>
</dbReference>
<dbReference type="VEuPathDB" id="FungiDB:C8Q69DRAFT_425998"/>
<dbReference type="RefSeq" id="XP_028489028.1">
    <property type="nucleotide sequence ID" value="XM_028628431.1"/>
</dbReference>
<dbReference type="AlphaFoldDB" id="A0A443I5L1"/>
<feature type="compositionally biased region" description="Low complexity" evidence="1">
    <location>
        <begin position="217"/>
        <end position="234"/>
    </location>
</feature>
<gene>
    <name evidence="3" type="ORF">C8Q69DRAFT_425998</name>
</gene>
<reference evidence="3 4" key="1">
    <citation type="journal article" date="2018" name="Front. Microbiol.">
        <title>Genomic and genetic insights into a cosmopolitan fungus, Paecilomyces variotii (Eurotiales).</title>
        <authorList>
            <person name="Urquhart A.S."/>
            <person name="Mondo S.J."/>
            <person name="Makela M.R."/>
            <person name="Hane J.K."/>
            <person name="Wiebenga A."/>
            <person name="He G."/>
            <person name="Mihaltcheva S."/>
            <person name="Pangilinan J."/>
            <person name="Lipzen A."/>
            <person name="Barry K."/>
            <person name="de Vries R.P."/>
            <person name="Grigoriev I.V."/>
            <person name="Idnurm A."/>
        </authorList>
    </citation>
    <scope>NUCLEOTIDE SEQUENCE [LARGE SCALE GENOMIC DNA]</scope>
    <source>
        <strain evidence="3 4">CBS 101075</strain>
    </source>
</reference>
<dbReference type="EMBL" id="RCNU01000001">
    <property type="protein sequence ID" value="RWQ99383.1"/>
    <property type="molecule type" value="Genomic_DNA"/>
</dbReference>
<feature type="compositionally biased region" description="Polar residues" evidence="1">
    <location>
        <begin position="235"/>
        <end position="244"/>
    </location>
</feature>
<dbReference type="Pfam" id="PF01661">
    <property type="entry name" value="Macro"/>
    <property type="match status" value="1"/>
</dbReference>
<evidence type="ECO:0000313" key="4">
    <source>
        <dbReference type="Proteomes" id="UP000283841"/>
    </source>
</evidence>
<proteinExistence type="predicted"/>
<organism evidence="3 4">
    <name type="scientific">Byssochlamys spectabilis</name>
    <name type="common">Paecilomyces variotii</name>
    <dbReference type="NCBI Taxonomy" id="264951"/>
    <lineage>
        <taxon>Eukaryota</taxon>
        <taxon>Fungi</taxon>
        <taxon>Dikarya</taxon>
        <taxon>Ascomycota</taxon>
        <taxon>Pezizomycotina</taxon>
        <taxon>Eurotiomycetes</taxon>
        <taxon>Eurotiomycetidae</taxon>
        <taxon>Eurotiales</taxon>
        <taxon>Thermoascaceae</taxon>
        <taxon>Paecilomyces</taxon>
    </lineage>
</organism>
<dbReference type="Gene3D" id="3.40.220.10">
    <property type="entry name" value="Leucine Aminopeptidase, subunit E, domain 1"/>
    <property type="match status" value="1"/>
</dbReference>
<dbReference type="InterPro" id="IPR002589">
    <property type="entry name" value="Macro_dom"/>
</dbReference>
<evidence type="ECO:0000313" key="3">
    <source>
        <dbReference type="EMBL" id="RWQ99383.1"/>
    </source>
</evidence>
<evidence type="ECO:0000256" key="1">
    <source>
        <dbReference type="SAM" id="MobiDB-lite"/>
    </source>
</evidence>
<dbReference type="GeneID" id="39597708"/>
<dbReference type="STRING" id="264951.A0A443I5L1"/>
<dbReference type="SMART" id="SM00506">
    <property type="entry name" value="A1pp"/>
    <property type="match status" value="1"/>
</dbReference>
<protein>
    <submittedName>
        <fullName evidence="3">LRP16 family protein</fullName>
    </submittedName>
</protein>
<comment type="caution">
    <text evidence="3">The sequence shown here is derived from an EMBL/GenBank/DDBJ whole genome shotgun (WGS) entry which is preliminary data.</text>
</comment>
<feature type="region of interest" description="Disordered" evidence="1">
    <location>
        <begin position="213"/>
        <end position="346"/>
    </location>
</feature>
<name>A0A443I5L1_BYSSP</name>
<dbReference type="PROSITE" id="PS51154">
    <property type="entry name" value="MACRO"/>
    <property type="match status" value="1"/>
</dbReference>
<keyword evidence="4" id="KW-1185">Reference proteome</keyword>
<sequence>MASLIPLAEIPTISLLYRLKHLVPASSTTATPSQAFNDTISLIRHDITKLQVDCIVNAANESLLGGGGVDGAIHRAAGPELLRECRTLNGCATGDAKITSAYRLPCKKVIHAVGPIYQYEKSKGGNRHEILLRNCYRRSLELAVESGMKSIAFSALSTGVYGYPSEEAALAAVDEVRSFLQESDNLEKLDRVVFCCFLEKDERAYERVIPRLFPPTSQDLSPSSKQSESQPQAQGESSPSSETLAAQLPDPPTEEPTLDGQPEAKKQKVDLDDPIHRVIVRDDEKSEDDWEEVDKADGGPVERLDDEPVEVGQASSVADVQSVQSSGIIDLDESQHSVQSILDKDW</sequence>
<dbReference type="InterPro" id="IPR043472">
    <property type="entry name" value="Macro_dom-like"/>
</dbReference>
<feature type="compositionally biased region" description="Basic and acidic residues" evidence="1">
    <location>
        <begin position="262"/>
        <end position="284"/>
    </location>
</feature>
<feature type="compositionally biased region" description="Low complexity" evidence="1">
    <location>
        <begin position="311"/>
        <end position="327"/>
    </location>
</feature>
<feature type="compositionally biased region" description="Basic and acidic residues" evidence="1">
    <location>
        <begin position="293"/>
        <end position="303"/>
    </location>
</feature>
<dbReference type="Proteomes" id="UP000283841">
    <property type="component" value="Unassembled WGS sequence"/>
</dbReference>
<dbReference type="OrthoDB" id="6077599at2759"/>
<dbReference type="NCBIfam" id="NF001664">
    <property type="entry name" value="PRK00431.1-6"/>
    <property type="match status" value="1"/>
</dbReference>
<dbReference type="PANTHER" id="PTHR11106">
    <property type="entry name" value="GANGLIOSIDE INDUCED DIFFERENTIATION ASSOCIATED PROTEIN 2-RELATED"/>
    <property type="match status" value="1"/>
</dbReference>
<accession>A0A443I5L1</accession>
<feature type="domain" description="Macro" evidence="2">
    <location>
        <begin position="27"/>
        <end position="213"/>
    </location>
</feature>
<evidence type="ECO:0000259" key="2">
    <source>
        <dbReference type="PROSITE" id="PS51154"/>
    </source>
</evidence>
<dbReference type="PANTHER" id="PTHR11106:SF27">
    <property type="entry name" value="MACRO DOMAIN-CONTAINING PROTEIN"/>
    <property type="match status" value="1"/>
</dbReference>